<evidence type="ECO:0000313" key="1">
    <source>
        <dbReference type="EMBL" id="PIE63112.1"/>
    </source>
</evidence>
<gene>
    <name evidence="1" type="ORF">CSA25_01970</name>
</gene>
<protein>
    <submittedName>
        <fullName evidence="1">Uncharacterized protein</fullName>
    </submittedName>
</protein>
<name>A0A2G6MT18_9BACT</name>
<reference evidence="1 2" key="1">
    <citation type="submission" date="2017-10" db="EMBL/GenBank/DDBJ databases">
        <title>Novel microbial diversity and functional potential in the marine mammal oral microbiome.</title>
        <authorList>
            <person name="Dudek N.K."/>
            <person name="Sun C.L."/>
            <person name="Burstein D."/>
            <person name="Kantor R.S."/>
            <person name="Aliaga Goltsman D.S."/>
            <person name="Bik E.M."/>
            <person name="Thomas B.C."/>
            <person name="Banfield J.F."/>
            <person name="Relman D.A."/>
        </authorList>
    </citation>
    <scope>NUCLEOTIDE SEQUENCE [LARGE SCALE GENOMIC DNA]</scope>
    <source>
        <strain evidence="1">DOLJORAL78_47_202</strain>
    </source>
</reference>
<comment type="caution">
    <text evidence="1">The sequence shown here is derived from an EMBL/GenBank/DDBJ whole genome shotgun (WGS) entry which is preliminary data.</text>
</comment>
<dbReference type="AlphaFoldDB" id="A0A2G6MT18"/>
<dbReference type="EMBL" id="PDTI01000016">
    <property type="protein sequence ID" value="PIE63112.1"/>
    <property type="molecule type" value="Genomic_DNA"/>
</dbReference>
<organism evidence="1 2">
    <name type="scientific">Desulfobacter postgatei</name>
    <dbReference type="NCBI Taxonomy" id="2293"/>
    <lineage>
        <taxon>Bacteria</taxon>
        <taxon>Pseudomonadati</taxon>
        <taxon>Thermodesulfobacteriota</taxon>
        <taxon>Desulfobacteria</taxon>
        <taxon>Desulfobacterales</taxon>
        <taxon>Desulfobacteraceae</taxon>
        <taxon>Desulfobacter</taxon>
    </lineage>
</organism>
<accession>A0A2G6MT18</accession>
<proteinExistence type="predicted"/>
<evidence type="ECO:0000313" key="2">
    <source>
        <dbReference type="Proteomes" id="UP000231203"/>
    </source>
</evidence>
<dbReference type="Proteomes" id="UP000231203">
    <property type="component" value="Unassembled WGS sequence"/>
</dbReference>
<sequence length="96" mass="10759">MQTHSETLVRKQFFISPTQVKKLETLSSNLKGRSAAQIVRDAIDAYDPAVEVPQRQEQELLAIAHEKVKEAIARTEDTIKKVDRCLENLSAVKGAK</sequence>